<proteinExistence type="inferred from homology"/>
<reference evidence="5 6" key="1">
    <citation type="submission" date="2019-03" db="EMBL/GenBank/DDBJ databases">
        <title>Genomic Encyclopedia of Type Strains, Phase IV (KMG-IV): sequencing the most valuable type-strain genomes for metagenomic binning, comparative biology and taxonomic classification.</title>
        <authorList>
            <person name="Goeker M."/>
        </authorList>
    </citation>
    <scope>NUCLEOTIDE SEQUENCE [LARGE SCALE GENOMIC DNA]</scope>
    <source>
        <strain evidence="5 6">DSM 15264</strain>
    </source>
</reference>
<dbReference type="SUPFAM" id="SSF47188">
    <property type="entry name" value="Hemerythrin-like"/>
    <property type="match status" value="1"/>
</dbReference>
<name>A0AA46DDS8_9BURK</name>
<evidence type="ECO:0000313" key="5">
    <source>
        <dbReference type="EMBL" id="TCP07452.1"/>
    </source>
</evidence>
<dbReference type="RefSeq" id="WP_132764604.1">
    <property type="nucleotide sequence ID" value="NZ_CALFFA010000029.1"/>
</dbReference>
<feature type="domain" description="Hemerythrin-like" evidence="4">
    <location>
        <begin position="11"/>
        <end position="118"/>
    </location>
</feature>
<protein>
    <submittedName>
        <fullName evidence="5">Hemerythrin-like metal-binding protein</fullName>
    </submittedName>
</protein>
<evidence type="ECO:0000259" key="4">
    <source>
        <dbReference type="Pfam" id="PF01814"/>
    </source>
</evidence>
<dbReference type="Gene3D" id="1.20.120.50">
    <property type="entry name" value="Hemerythrin-like"/>
    <property type="match status" value="1"/>
</dbReference>
<dbReference type="CDD" id="cd12107">
    <property type="entry name" value="Hemerythrin"/>
    <property type="match status" value="1"/>
</dbReference>
<keyword evidence="2" id="KW-0479">Metal-binding</keyword>
<organism evidence="5 6">
    <name type="scientific">Caldimonas thermodepolymerans</name>
    <dbReference type="NCBI Taxonomy" id="215580"/>
    <lineage>
        <taxon>Bacteria</taxon>
        <taxon>Pseudomonadati</taxon>
        <taxon>Pseudomonadota</taxon>
        <taxon>Betaproteobacteria</taxon>
        <taxon>Burkholderiales</taxon>
        <taxon>Sphaerotilaceae</taxon>
        <taxon>Caldimonas</taxon>
    </lineage>
</organism>
<evidence type="ECO:0000256" key="3">
    <source>
        <dbReference type="ARBA" id="ARBA00023004"/>
    </source>
</evidence>
<gene>
    <name evidence="5" type="ORF">EV676_1047</name>
</gene>
<dbReference type="EMBL" id="SLXF01000004">
    <property type="protein sequence ID" value="TCP07452.1"/>
    <property type="molecule type" value="Genomic_DNA"/>
</dbReference>
<sequence>MTPLRVLGDPKLDADHDEFARHIDALGAARGREALDALRALRAHVAEHFAVEDVELRQMKDGNAACHIDEHAAVLRSLAEVDEILEQAPEAESSDELKEALVAELMRWLPHHVEAMDAAVAHFRAKRRLGGAPVVLTRPSRSAA</sequence>
<dbReference type="AlphaFoldDB" id="A0AA46DDS8"/>
<comment type="similarity">
    <text evidence="1">Belongs to the hemerythrin family.</text>
</comment>
<dbReference type="Pfam" id="PF01814">
    <property type="entry name" value="Hemerythrin"/>
    <property type="match status" value="1"/>
</dbReference>
<comment type="caution">
    <text evidence="5">The sequence shown here is derived from an EMBL/GenBank/DDBJ whole genome shotgun (WGS) entry which is preliminary data.</text>
</comment>
<dbReference type="GO" id="GO:0046872">
    <property type="term" value="F:metal ion binding"/>
    <property type="evidence" value="ECO:0007669"/>
    <property type="project" value="UniProtKB-KW"/>
</dbReference>
<evidence type="ECO:0000256" key="1">
    <source>
        <dbReference type="ARBA" id="ARBA00010587"/>
    </source>
</evidence>
<dbReference type="InterPro" id="IPR012827">
    <property type="entry name" value="Hemerythrin_metal-bd"/>
</dbReference>
<dbReference type="InterPro" id="IPR012312">
    <property type="entry name" value="Hemerythrin-like"/>
</dbReference>
<keyword evidence="3" id="KW-0408">Iron</keyword>
<dbReference type="InterPro" id="IPR035938">
    <property type="entry name" value="Hemerythrin-like_sf"/>
</dbReference>
<dbReference type="Proteomes" id="UP000294772">
    <property type="component" value="Unassembled WGS sequence"/>
</dbReference>
<evidence type="ECO:0000313" key="6">
    <source>
        <dbReference type="Proteomes" id="UP000294772"/>
    </source>
</evidence>
<evidence type="ECO:0000256" key="2">
    <source>
        <dbReference type="ARBA" id="ARBA00022723"/>
    </source>
</evidence>
<accession>A0AA46DDS8</accession>